<dbReference type="OrthoDB" id="1490871at2"/>
<reference evidence="1 2" key="1">
    <citation type="submission" date="2018-09" db="EMBL/GenBank/DDBJ databases">
        <title>Genome sequencing of strain 6GH32-13.</title>
        <authorList>
            <person name="Weon H.-Y."/>
            <person name="Heo J."/>
            <person name="Kwon S.-W."/>
        </authorList>
    </citation>
    <scope>NUCLEOTIDE SEQUENCE [LARGE SCALE GENOMIC DNA]</scope>
    <source>
        <strain evidence="1 2">5GH32-13</strain>
    </source>
</reference>
<dbReference type="KEGG" id="pseg:D3H65_11930"/>
<organism evidence="1 2">
    <name type="scientific">Paraflavitalea soli</name>
    <dbReference type="NCBI Taxonomy" id="2315862"/>
    <lineage>
        <taxon>Bacteria</taxon>
        <taxon>Pseudomonadati</taxon>
        <taxon>Bacteroidota</taxon>
        <taxon>Chitinophagia</taxon>
        <taxon>Chitinophagales</taxon>
        <taxon>Chitinophagaceae</taxon>
        <taxon>Paraflavitalea</taxon>
    </lineage>
</organism>
<proteinExistence type="predicted"/>
<dbReference type="EMBL" id="CP032157">
    <property type="protein sequence ID" value="AXY74646.1"/>
    <property type="molecule type" value="Genomic_DNA"/>
</dbReference>
<dbReference type="InterPro" id="IPR036691">
    <property type="entry name" value="Endo/exonu/phosph_ase_sf"/>
</dbReference>
<evidence type="ECO:0000313" key="1">
    <source>
        <dbReference type="EMBL" id="AXY74646.1"/>
    </source>
</evidence>
<gene>
    <name evidence="1" type="ORF">D3H65_11930</name>
</gene>
<dbReference type="SUPFAM" id="SSF56219">
    <property type="entry name" value="DNase I-like"/>
    <property type="match status" value="1"/>
</dbReference>
<dbReference type="RefSeq" id="WP_119050531.1">
    <property type="nucleotide sequence ID" value="NZ_CP032157.1"/>
</dbReference>
<dbReference type="Gene3D" id="3.60.10.10">
    <property type="entry name" value="Endonuclease/exonuclease/phosphatase"/>
    <property type="match status" value="1"/>
</dbReference>
<evidence type="ECO:0000313" key="2">
    <source>
        <dbReference type="Proteomes" id="UP000263900"/>
    </source>
</evidence>
<protein>
    <recommendedName>
        <fullName evidence="3">Endonuclease/exonuclease/phosphatase domain-containing protein</fullName>
    </recommendedName>
</protein>
<accession>A0A3B7MNU4</accession>
<keyword evidence="2" id="KW-1185">Reference proteome</keyword>
<dbReference type="Proteomes" id="UP000263900">
    <property type="component" value="Chromosome"/>
</dbReference>
<dbReference type="AlphaFoldDB" id="A0A3B7MNU4"/>
<evidence type="ECO:0008006" key="3">
    <source>
        <dbReference type="Google" id="ProtNLM"/>
    </source>
</evidence>
<sequence length="333" mass="36128">MKIVSWNLKNIGQTKLSNAFAATYRAFGLGNNVLDFMMGLVMGRPRWNAVAGLTTNPADIFVVIELKTGGTGKGQGVSGTCLPTLQGIRSAMNTLVGQIYPNNNNPPYTYDYITPQIVGYHETVGILYNTKRLKVLSAQAFRDHASQKWINPRTPYGALFQVLNSTDSFQVVGIHAPPPKGANGVKYRPPIEYCVKLPGISPASMTNTFIMGDFNCNPASYYVKNIPGGTQNVFPFTGLPAYGTLVPNGTLSSVRTKPANTQPPPANYLSDAYDNIIYNAALPGAPQELVVDMIGKARDMNTFGYPLLVGTNLVALVNAYNKVSDHMPVVIEW</sequence>
<name>A0A3B7MNU4_9BACT</name>